<dbReference type="Gene3D" id="3.30.450.40">
    <property type="match status" value="1"/>
</dbReference>
<dbReference type="Proteomes" id="UP001317259">
    <property type="component" value="Unassembled WGS sequence"/>
</dbReference>
<evidence type="ECO:0000259" key="4">
    <source>
        <dbReference type="PROSITE" id="PS51077"/>
    </source>
</evidence>
<reference evidence="6 7" key="1">
    <citation type="submission" date="2022-04" db="EMBL/GenBank/DDBJ databases">
        <title>Genome draft of Actinomadura sp. ATCC 31491.</title>
        <authorList>
            <person name="Shi X."/>
            <person name="Du Y."/>
        </authorList>
    </citation>
    <scope>NUCLEOTIDE SEQUENCE [LARGE SCALE GENOMIC DNA]</scope>
    <source>
        <strain evidence="6 7">ATCC 31491</strain>
    </source>
</reference>
<evidence type="ECO:0000256" key="1">
    <source>
        <dbReference type="ARBA" id="ARBA00023015"/>
    </source>
</evidence>
<dbReference type="RefSeq" id="WP_242371151.1">
    <property type="nucleotide sequence ID" value="NZ_JAKRKC020000002.1"/>
</dbReference>
<dbReference type="InterPro" id="IPR005471">
    <property type="entry name" value="Tscrpt_reg_IclR_N"/>
</dbReference>
<dbReference type="PROSITE" id="PS51078">
    <property type="entry name" value="ICLR_ED"/>
    <property type="match status" value="1"/>
</dbReference>
<sequence>MKPGPPQPPMPPAAARTGPVVARALQILGAFTPDRRSLTLSDLSRHAGLPVSTVHRLVAELVAWGALERGPAGRYHVGLRLWEIGSLAPRGLGLREAALPYLEDLSQVTRENVQLAVREGTEVVFVERIAGSGAVPVLTRVGGRFALTATGVGLVLLAYAPADVREQVLARPVERYTPRTLTTARQIRAALADTRARGYAVSDRQVTMDALSVAAPIHDQDGQVVAAVSLVVHHGTASTRALAHLVRTSARAISRALPPSPSGR</sequence>
<proteinExistence type="predicted"/>
<dbReference type="SUPFAM" id="SSF55781">
    <property type="entry name" value="GAF domain-like"/>
    <property type="match status" value="1"/>
</dbReference>
<keyword evidence="1" id="KW-0805">Transcription regulation</keyword>
<comment type="caution">
    <text evidence="6">The sequence shown here is derived from an EMBL/GenBank/DDBJ whole genome shotgun (WGS) entry which is preliminary data.</text>
</comment>
<keyword evidence="7" id="KW-1185">Reference proteome</keyword>
<dbReference type="InterPro" id="IPR014757">
    <property type="entry name" value="Tscrpt_reg_IclR_C"/>
</dbReference>
<dbReference type="InterPro" id="IPR036388">
    <property type="entry name" value="WH-like_DNA-bd_sf"/>
</dbReference>
<protein>
    <submittedName>
        <fullName evidence="6">IclR family transcriptional regulator</fullName>
    </submittedName>
</protein>
<feature type="domain" description="HTH iclR-type" evidence="4">
    <location>
        <begin position="18"/>
        <end position="79"/>
    </location>
</feature>
<feature type="domain" description="IclR-ED" evidence="5">
    <location>
        <begin position="80"/>
        <end position="259"/>
    </location>
</feature>
<dbReference type="SMART" id="SM00346">
    <property type="entry name" value="HTH_ICLR"/>
    <property type="match status" value="1"/>
</dbReference>
<dbReference type="EMBL" id="JAKRKC020000002">
    <property type="protein sequence ID" value="MCK2218256.1"/>
    <property type="molecule type" value="Genomic_DNA"/>
</dbReference>
<keyword evidence="3" id="KW-0804">Transcription</keyword>
<dbReference type="Gene3D" id="1.10.10.10">
    <property type="entry name" value="Winged helix-like DNA-binding domain superfamily/Winged helix DNA-binding domain"/>
    <property type="match status" value="1"/>
</dbReference>
<gene>
    <name evidence="6" type="ORF">MF672_031365</name>
</gene>
<name>A0ABT0G0Y0_9ACTN</name>
<evidence type="ECO:0000256" key="2">
    <source>
        <dbReference type="ARBA" id="ARBA00023125"/>
    </source>
</evidence>
<dbReference type="InterPro" id="IPR036390">
    <property type="entry name" value="WH_DNA-bd_sf"/>
</dbReference>
<dbReference type="PANTHER" id="PTHR30136">
    <property type="entry name" value="HELIX-TURN-HELIX TRANSCRIPTIONAL REGULATOR, ICLR FAMILY"/>
    <property type="match status" value="1"/>
</dbReference>
<dbReference type="Pfam" id="PF01614">
    <property type="entry name" value="IclR_C"/>
    <property type="match status" value="1"/>
</dbReference>
<evidence type="ECO:0000313" key="6">
    <source>
        <dbReference type="EMBL" id="MCK2218256.1"/>
    </source>
</evidence>
<dbReference type="PROSITE" id="PS51077">
    <property type="entry name" value="HTH_ICLR"/>
    <property type="match status" value="1"/>
</dbReference>
<organism evidence="6 7">
    <name type="scientific">Actinomadura luzonensis</name>
    <dbReference type="NCBI Taxonomy" id="2805427"/>
    <lineage>
        <taxon>Bacteria</taxon>
        <taxon>Bacillati</taxon>
        <taxon>Actinomycetota</taxon>
        <taxon>Actinomycetes</taxon>
        <taxon>Streptosporangiales</taxon>
        <taxon>Thermomonosporaceae</taxon>
        <taxon>Actinomadura</taxon>
    </lineage>
</organism>
<dbReference type="PANTHER" id="PTHR30136:SF24">
    <property type="entry name" value="HTH-TYPE TRANSCRIPTIONAL REPRESSOR ALLR"/>
    <property type="match status" value="1"/>
</dbReference>
<dbReference type="InterPro" id="IPR050707">
    <property type="entry name" value="HTH_MetabolicPath_Reg"/>
</dbReference>
<evidence type="ECO:0000256" key="3">
    <source>
        <dbReference type="ARBA" id="ARBA00023163"/>
    </source>
</evidence>
<evidence type="ECO:0000259" key="5">
    <source>
        <dbReference type="PROSITE" id="PS51078"/>
    </source>
</evidence>
<dbReference type="Pfam" id="PF09339">
    <property type="entry name" value="HTH_IclR"/>
    <property type="match status" value="1"/>
</dbReference>
<dbReference type="SUPFAM" id="SSF46785">
    <property type="entry name" value="Winged helix' DNA-binding domain"/>
    <property type="match status" value="1"/>
</dbReference>
<keyword evidence="2" id="KW-0238">DNA-binding</keyword>
<dbReference type="InterPro" id="IPR029016">
    <property type="entry name" value="GAF-like_dom_sf"/>
</dbReference>
<accession>A0ABT0G0Y0</accession>
<evidence type="ECO:0000313" key="7">
    <source>
        <dbReference type="Proteomes" id="UP001317259"/>
    </source>
</evidence>